<dbReference type="InterPro" id="IPR029026">
    <property type="entry name" value="tRNA_m1G_MTases_N"/>
</dbReference>
<keyword evidence="5" id="KW-1185">Reference proteome</keyword>
<organism evidence="4 5">
    <name type="scientific">Advenella mandrilli</name>
    <dbReference type="NCBI Taxonomy" id="2800330"/>
    <lineage>
        <taxon>Bacteria</taxon>
        <taxon>Pseudomonadati</taxon>
        <taxon>Pseudomonadota</taxon>
        <taxon>Betaproteobacteria</taxon>
        <taxon>Burkholderiales</taxon>
        <taxon>Alcaligenaceae</taxon>
    </lineage>
</organism>
<gene>
    <name evidence="4" type="ORF">JHL22_08360</name>
</gene>
<accession>A0ABS1EDU5</accession>
<dbReference type="RefSeq" id="WP_200235908.1">
    <property type="nucleotide sequence ID" value="NZ_JAENGP010000008.1"/>
</dbReference>
<dbReference type="EMBL" id="JAENGP010000008">
    <property type="protein sequence ID" value="MBK1781228.1"/>
    <property type="molecule type" value="Genomic_DNA"/>
</dbReference>
<evidence type="ECO:0000313" key="4">
    <source>
        <dbReference type="EMBL" id="MBK1781228.1"/>
    </source>
</evidence>
<evidence type="ECO:0000313" key="5">
    <source>
        <dbReference type="Proteomes" id="UP000635316"/>
    </source>
</evidence>
<protein>
    <submittedName>
        <fullName evidence="4">RNA methyltransferase</fullName>
    </submittedName>
</protein>
<dbReference type="Pfam" id="PF00588">
    <property type="entry name" value="SpoU_methylase"/>
    <property type="match status" value="1"/>
</dbReference>
<dbReference type="SUPFAM" id="SSF75217">
    <property type="entry name" value="alpha/beta knot"/>
    <property type="match status" value="1"/>
</dbReference>
<keyword evidence="2" id="KW-0808">Transferase</keyword>
<dbReference type="InterPro" id="IPR029028">
    <property type="entry name" value="Alpha/beta_knot_MTases"/>
</dbReference>
<feature type="domain" description="tRNA/rRNA methyltransferase SpoU type" evidence="3">
    <location>
        <begin position="141"/>
        <end position="278"/>
    </location>
</feature>
<dbReference type="Proteomes" id="UP000635316">
    <property type="component" value="Unassembled WGS sequence"/>
</dbReference>
<proteinExistence type="predicted"/>
<dbReference type="Gene3D" id="3.30.1330.30">
    <property type="match status" value="1"/>
</dbReference>
<sequence>MKHISSKENPLYKQLLKTHLGKIKGQVLIEGVHLCHSWLECYAHPLLAVFNAAVLDRVETDTSAQNATAYSENAPIQESKSALQSSRNEVGHLFSLLNEEQCIVVPDKLFRNLTHVDSPQGVLFLVNIPSHEVPAVINESSVFLDRLQDPGNAGTILRSAAAAGIRHIYLSKGSVSAWSSKVLRSAQGAHFSLNIYEQQDLSGLISQACIPVMATALSGKAKNLYETRLPDQCIWLMGHEGQGVDPALLSKASHLVFIPQTDLVESLNVGVAAGIVLFEHRRQRLYQI</sequence>
<name>A0ABS1EDU5_9BURK</name>
<keyword evidence="1 4" id="KW-0489">Methyltransferase</keyword>
<reference evidence="4 5" key="1">
    <citation type="submission" date="2020-12" db="EMBL/GenBank/DDBJ databases">
        <authorList>
            <person name="Lu T."/>
            <person name="Wang Q."/>
            <person name="Han X."/>
        </authorList>
    </citation>
    <scope>NUCLEOTIDE SEQUENCE [LARGE SCALE GENOMIC DNA]</scope>
    <source>
        <strain evidence="4 5">WQ 585</strain>
    </source>
</reference>
<evidence type="ECO:0000256" key="1">
    <source>
        <dbReference type="ARBA" id="ARBA00022603"/>
    </source>
</evidence>
<dbReference type="PANTHER" id="PTHR43191">
    <property type="entry name" value="RRNA METHYLTRANSFERASE 3"/>
    <property type="match status" value="1"/>
</dbReference>
<comment type="caution">
    <text evidence="4">The sequence shown here is derived from an EMBL/GenBank/DDBJ whole genome shotgun (WGS) entry which is preliminary data.</text>
</comment>
<dbReference type="Gene3D" id="3.40.1280.10">
    <property type="match status" value="1"/>
</dbReference>
<dbReference type="GO" id="GO:0008168">
    <property type="term" value="F:methyltransferase activity"/>
    <property type="evidence" value="ECO:0007669"/>
    <property type="project" value="UniProtKB-KW"/>
</dbReference>
<dbReference type="InterPro" id="IPR001537">
    <property type="entry name" value="SpoU_MeTrfase"/>
</dbReference>
<dbReference type="GO" id="GO:0032259">
    <property type="term" value="P:methylation"/>
    <property type="evidence" value="ECO:0007669"/>
    <property type="project" value="UniProtKB-KW"/>
</dbReference>
<dbReference type="InterPro" id="IPR051259">
    <property type="entry name" value="rRNA_Methyltransferase"/>
</dbReference>
<dbReference type="InterPro" id="IPR029064">
    <property type="entry name" value="Ribosomal_eL30-like_sf"/>
</dbReference>
<evidence type="ECO:0000256" key="2">
    <source>
        <dbReference type="ARBA" id="ARBA00022679"/>
    </source>
</evidence>
<evidence type="ECO:0000259" key="3">
    <source>
        <dbReference type="Pfam" id="PF00588"/>
    </source>
</evidence>
<dbReference type="PANTHER" id="PTHR43191:SF2">
    <property type="entry name" value="RRNA METHYLTRANSFERASE 3, MITOCHONDRIAL"/>
    <property type="match status" value="1"/>
</dbReference>
<dbReference type="CDD" id="cd18095">
    <property type="entry name" value="SpoU-like_rRNA-MTase"/>
    <property type="match status" value="1"/>
</dbReference>